<name>A0A7S3TSG6_EMIHU</name>
<proteinExistence type="predicted"/>
<sequence>MLSLHILAETFVAAPRAPASSSHARGGGPPAMAAGEPPHVAVVGAGWGGWAAAQTLVENGCRVTLLDSLPDPTGETPYLTPTGKPFEAGTRGFWKDYPNIEALTRSLGLREEDVFTPFTNSSFYSPDGLEATAPVFSSTNLPFSDAPLPELPSPLGQVLATFQLFERIPVPDRVTVLGLLYATIDFTRDEEAFRAYDRMTAHELFLRMGISERFVRDFLKPTLLIGLFKPPEELSAAVAMELLYFYALAHQTSFDVRWIRYPSISELLIAPLARSLLAKTLPPAGEAAGEAGGGPGGEDSGAGEADGAGGAPALTVLGGSRVQSVQLDAAGKVSGLSYASRGGSEALTGLDGCVLALGSKGMSGVVGGSPELARAAPELCKAASLGGIDVIACRLWLDTTVETRTPANVFSRFEALRGAGGTFFMLDQLQGPAYGGGDEALRALWGGDEPQGSVVACDFYNSGASGWACQRARDAVHVSPAPPPPTPTGALMGLSDEDVVATLMEDLLPAAVPGFSRANVVDSFVARYPGAVSWFSPGSFDKRPPLQTRVPNLVCAGDWVRMGEFEHGAKGLCQERAYVSGIEAANALARSGALGVRNNRVRQVSPVRDDEPQVVAGRAINKQIYDSLLKPLGLDKLLVR</sequence>
<feature type="region of interest" description="Disordered" evidence="1">
    <location>
        <begin position="287"/>
        <end position="306"/>
    </location>
</feature>
<accession>A0A7S3TSG6</accession>
<reference evidence="2" key="1">
    <citation type="submission" date="2021-01" db="EMBL/GenBank/DDBJ databases">
        <authorList>
            <person name="Corre E."/>
            <person name="Pelletier E."/>
            <person name="Niang G."/>
            <person name="Scheremetjew M."/>
            <person name="Finn R."/>
            <person name="Kale V."/>
            <person name="Holt S."/>
            <person name="Cochrane G."/>
            <person name="Meng A."/>
            <person name="Brown T."/>
            <person name="Cohen L."/>
        </authorList>
    </citation>
    <scope>NUCLEOTIDE SEQUENCE</scope>
    <source>
        <strain evidence="2">379</strain>
    </source>
</reference>
<organism evidence="2">
    <name type="scientific">Emiliania huxleyi</name>
    <name type="common">Coccolithophore</name>
    <name type="synonym">Pontosphaera huxleyi</name>
    <dbReference type="NCBI Taxonomy" id="2903"/>
    <lineage>
        <taxon>Eukaryota</taxon>
        <taxon>Haptista</taxon>
        <taxon>Haptophyta</taxon>
        <taxon>Prymnesiophyceae</taxon>
        <taxon>Isochrysidales</taxon>
        <taxon>Noelaerhabdaceae</taxon>
        <taxon>Emiliania</taxon>
    </lineage>
</organism>
<dbReference type="Pfam" id="PF13450">
    <property type="entry name" value="NAD_binding_8"/>
    <property type="match status" value="1"/>
</dbReference>
<dbReference type="PANTHER" id="PTHR42923:SF46">
    <property type="entry name" value="AMINE OXIDASE"/>
    <property type="match status" value="1"/>
</dbReference>
<evidence type="ECO:0008006" key="3">
    <source>
        <dbReference type="Google" id="ProtNLM"/>
    </source>
</evidence>
<evidence type="ECO:0000256" key="1">
    <source>
        <dbReference type="SAM" id="MobiDB-lite"/>
    </source>
</evidence>
<gene>
    <name evidence="2" type="ORF">EHUX00137_LOCUS42589</name>
</gene>
<dbReference type="GO" id="GO:0016491">
    <property type="term" value="F:oxidoreductase activity"/>
    <property type="evidence" value="ECO:0007669"/>
    <property type="project" value="TreeGrafter"/>
</dbReference>
<dbReference type="InterPro" id="IPR036188">
    <property type="entry name" value="FAD/NAD-bd_sf"/>
</dbReference>
<evidence type="ECO:0000313" key="2">
    <source>
        <dbReference type="EMBL" id="CAE0591374.1"/>
    </source>
</evidence>
<feature type="compositionally biased region" description="Gly residues" evidence="1">
    <location>
        <begin position="290"/>
        <end position="306"/>
    </location>
</feature>
<dbReference type="Gene3D" id="3.50.50.60">
    <property type="entry name" value="FAD/NAD(P)-binding domain"/>
    <property type="match status" value="1"/>
</dbReference>
<protein>
    <recommendedName>
        <fullName evidence="3">Amine oxidase domain-containing protein</fullName>
    </recommendedName>
</protein>
<dbReference type="SUPFAM" id="SSF51905">
    <property type="entry name" value="FAD/NAD(P)-binding domain"/>
    <property type="match status" value="1"/>
</dbReference>
<dbReference type="EMBL" id="HBIR01054667">
    <property type="protein sequence ID" value="CAE0591374.1"/>
    <property type="molecule type" value="Transcribed_RNA"/>
</dbReference>
<dbReference type="PANTHER" id="PTHR42923">
    <property type="entry name" value="PROTOPORPHYRINOGEN OXIDASE"/>
    <property type="match status" value="1"/>
</dbReference>
<dbReference type="AlphaFoldDB" id="A0A7S3TSG6"/>
<dbReference type="InterPro" id="IPR050464">
    <property type="entry name" value="Zeta_carotene_desat/Oxidored"/>
</dbReference>